<accession>A0A0G0P8Z6</accession>
<protein>
    <recommendedName>
        <fullName evidence="3">G:T/U mismatch-specific DNA glycosylase</fullName>
    </recommendedName>
</protein>
<comment type="caution">
    <text evidence="1">The sequence shown here is derived from an EMBL/GenBank/DDBJ whole genome shotgun (WGS) entry which is preliminary data.</text>
</comment>
<dbReference type="Proteomes" id="UP000034081">
    <property type="component" value="Unassembled WGS sequence"/>
</dbReference>
<evidence type="ECO:0000313" key="1">
    <source>
        <dbReference type="EMBL" id="KKQ85786.1"/>
    </source>
</evidence>
<dbReference type="STRING" id="1618570.UT08_C0004G0098"/>
<name>A0A0G0P8Z6_9BACT</name>
<evidence type="ECO:0008006" key="3">
    <source>
        <dbReference type="Google" id="ProtNLM"/>
    </source>
</evidence>
<reference evidence="1 2" key="1">
    <citation type="journal article" date="2015" name="Nature">
        <title>rRNA introns, odd ribosomes, and small enigmatic genomes across a large radiation of phyla.</title>
        <authorList>
            <person name="Brown C.T."/>
            <person name="Hug L.A."/>
            <person name="Thomas B.C."/>
            <person name="Sharon I."/>
            <person name="Castelle C.J."/>
            <person name="Singh A."/>
            <person name="Wilkins M.J."/>
            <person name="Williams K.H."/>
            <person name="Banfield J.F."/>
        </authorList>
    </citation>
    <scope>NUCLEOTIDE SEQUENCE [LARGE SCALE GENOMIC DNA]</scope>
</reference>
<sequence length="94" mass="10953">MNSLNINLLLQSFIGFDIICNMIETHPFGIFVPPRAKYLILGSFTGKGVGINSYDWFYGTKRSQFWPIIESVYNMKLPVKKNKIKRYQSILPKY</sequence>
<dbReference type="EMBL" id="LBVL01000004">
    <property type="protein sequence ID" value="KKQ85786.1"/>
    <property type="molecule type" value="Genomic_DNA"/>
</dbReference>
<proteinExistence type="predicted"/>
<evidence type="ECO:0000313" key="2">
    <source>
        <dbReference type="Proteomes" id="UP000034081"/>
    </source>
</evidence>
<gene>
    <name evidence="1" type="ORF">UT08_C0004G0098</name>
</gene>
<organism evidence="1 2">
    <name type="scientific">Candidatus Woesebacteria bacterium GW2011_GWB1_38_8</name>
    <dbReference type="NCBI Taxonomy" id="1618570"/>
    <lineage>
        <taxon>Bacteria</taxon>
        <taxon>Candidatus Woeseibacteriota</taxon>
    </lineage>
</organism>
<dbReference type="Gene3D" id="3.40.470.10">
    <property type="entry name" value="Uracil-DNA glycosylase-like domain"/>
    <property type="match status" value="1"/>
</dbReference>
<dbReference type="AlphaFoldDB" id="A0A0G0P8Z6"/>
<dbReference type="InterPro" id="IPR036895">
    <property type="entry name" value="Uracil-DNA_glycosylase-like_sf"/>
</dbReference>